<accession>A0A8H5I177</accession>
<dbReference type="Pfam" id="PF04802">
    <property type="entry name" value="PP4R3"/>
    <property type="match status" value="1"/>
</dbReference>
<feature type="compositionally biased region" description="Polar residues" evidence="3">
    <location>
        <begin position="1114"/>
        <end position="1123"/>
    </location>
</feature>
<feature type="compositionally biased region" description="Basic and acidic residues" evidence="3">
    <location>
        <begin position="884"/>
        <end position="893"/>
    </location>
</feature>
<dbReference type="Gene3D" id="2.30.29.30">
    <property type="entry name" value="Pleckstrin-homology domain (PH domain)/Phosphotyrosine-binding domain (PTB)"/>
    <property type="match status" value="1"/>
</dbReference>
<sequence>MNGDGDGQNSLIVIPPANEADVAAGLASRLDTADDTLSLNSSTQIHPQNNTEYPALNEENSGLALADPIQAGVVKHEDEPLDLLVNHVEMLDAAGEHDGTSDEISGTVGDDEQEYYQNGDPNEMKRVKVYQLVGACWVDKGTAFCFGHLSEDGTEALLTARSEKNVDDIILSTTIRTSDVYQRQQETLIVWTEPDGVDYALSFQDSEGCAEVWSFIVDVQRHLSGATDDQHGAIVLDSSSPLPASAASSSLATASIMRTGHLPLPRLGNIDEIDKAIKALARTNTVKEKICQYIQSENYIKHLIGILHDAEEIESLENLHALCGIMQTILMLNDHNIYEQILEDDYFLHVCGMLEYDPEFPTFKANFRQFLMEGPQYHEPVLIRDYGIHRKIHHTYRLQFLKDVVLARVLDDSTFNLINSCILFNQIDIIQHVQQDNTFLRDIVKLYVDEEMLTGGAKKTQPPPQVNGTNSSESSPSAPNSVQSNGHSSDSEPSAAPLPIKPQPYAFAPPEEMSEQALGLRRSVIFLIQQLCVMGKNVQLPARLALFRTLVDRGVLFAVQWALGLSEKDVISKVMINAGGEVLSTLLDHDLNGVRGHVLKQVVAIEKERAAGKRGADKAETIVELCCRNMAQSKDLAVQSQVGDALKVWLDVPLTNESFPSGGSEATQRFTHSLLSQAMASKMARKDDPGTERFMDYFYKDCIRILLKPMYDLPDWKDVTETVYPLSRDQTNRYVYLCDLLYNFSLQHQFRSHFYLLSSNIVLKLATLLKAKDKHLRHAAFRVFRLLLKQNNQNTLTQLMKHDIFKPVLDLTIQESRRDNLLSCSCQEFFEHMRRENMKDPIDFCMTKHEAEIKALAETPLGSQRFQLFISRWDMNNEPPPPPEESKPDKSLDTRGWPPGSRTLEAEEESYFNGDEDEDDFIPSIAHSWSRGNGTSSPIPTSNGLKRKRRMAVAGALPTRGPRNHPPTPPRSPLLSSLVDYHDDEEAVSIDIPEDMAASSSSLPPSSPKPSHRQIRSPPNLLPALSEDDEDNLLEAMVSRSRPQSPGPGLMARMNALGPGRPEKRRRGNDDDDDDDDEELLERLSRSSKKPDLGKQKQKDSFGPGGGGGGPISITFNSKSKSGNDLPPKKFKLKIGTPIPNQTSSKPNSPSPLSATPSEPGAKDGDTG</sequence>
<dbReference type="GO" id="GO:0072542">
    <property type="term" value="F:protein phosphatase activator activity"/>
    <property type="evidence" value="ECO:0007669"/>
    <property type="project" value="TreeGrafter"/>
</dbReference>
<feature type="region of interest" description="Disordered" evidence="3">
    <location>
        <begin position="873"/>
        <end position="902"/>
    </location>
</feature>
<dbReference type="OrthoDB" id="27483at2759"/>
<evidence type="ECO:0008006" key="8">
    <source>
        <dbReference type="Google" id="ProtNLM"/>
    </source>
</evidence>
<comment type="caution">
    <text evidence="6">The sequence shown here is derived from an EMBL/GenBank/DDBJ whole genome shotgun (WGS) entry which is preliminary data.</text>
</comment>
<dbReference type="GO" id="GO:0005654">
    <property type="term" value="C:nucleoplasm"/>
    <property type="evidence" value="ECO:0007669"/>
    <property type="project" value="TreeGrafter"/>
</dbReference>
<dbReference type="InterPro" id="IPR006887">
    <property type="entry name" value="P4R3-like_central_dom"/>
</dbReference>
<dbReference type="GO" id="GO:0030289">
    <property type="term" value="C:protein phosphatase 4 complex"/>
    <property type="evidence" value="ECO:0007669"/>
    <property type="project" value="TreeGrafter"/>
</dbReference>
<protein>
    <recommendedName>
        <fullName evidence="8">Serine/threonine-protein phosphatase 4 regulatory subunit 3-like central domain-containing protein</fullName>
    </recommendedName>
</protein>
<keyword evidence="2" id="KW-0539">Nucleus</keyword>
<dbReference type="Proteomes" id="UP000518752">
    <property type="component" value="Unassembled WGS sequence"/>
</dbReference>
<reference evidence="6 7" key="1">
    <citation type="journal article" date="2020" name="ISME J.">
        <title>Uncovering the hidden diversity of litter-decomposition mechanisms in mushroom-forming fungi.</title>
        <authorList>
            <person name="Floudas D."/>
            <person name="Bentzer J."/>
            <person name="Ahren D."/>
            <person name="Johansson T."/>
            <person name="Persson P."/>
            <person name="Tunlid A."/>
        </authorList>
    </citation>
    <scope>NUCLEOTIDE SEQUENCE [LARGE SCALE GENOMIC DNA]</scope>
    <source>
        <strain evidence="6 7">CBS 406.79</strain>
    </source>
</reference>
<feature type="region of interest" description="Disordered" evidence="3">
    <location>
        <begin position="455"/>
        <end position="506"/>
    </location>
</feature>
<name>A0A8H5I177_9AGAR</name>
<dbReference type="PANTHER" id="PTHR23318">
    <property type="entry name" value="ATP SYNTHASE GAMMA-RELATED"/>
    <property type="match status" value="1"/>
</dbReference>
<dbReference type="InterPro" id="IPR051137">
    <property type="entry name" value="PP4R3-like"/>
</dbReference>
<feature type="compositionally biased region" description="Acidic residues" evidence="3">
    <location>
        <begin position="982"/>
        <end position="994"/>
    </location>
</feature>
<evidence type="ECO:0000256" key="3">
    <source>
        <dbReference type="SAM" id="MobiDB-lite"/>
    </source>
</evidence>
<evidence type="ECO:0000313" key="6">
    <source>
        <dbReference type="EMBL" id="KAF5393184.1"/>
    </source>
</evidence>
<dbReference type="InterPro" id="IPR055236">
    <property type="entry name" value="EVH1_PP4R3"/>
</dbReference>
<feature type="compositionally biased region" description="Low complexity" evidence="3">
    <location>
        <begin position="467"/>
        <end position="485"/>
    </location>
</feature>
<evidence type="ECO:0000259" key="4">
    <source>
        <dbReference type="Pfam" id="PF04802"/>
    </source>
</evidence>
<dbReference type="EMBL" id="JAACJN010000003">
    <property type="protein sequence ID" value="KAF5393184.1"/>
    <property type="molecule type" value="Genomic_DNA"/>
</dbReference>
<gene>
    <name evidence="6" type="ORF">D9757_001190</name>
</gene>
<comment type="subcellular location">
    <subcellularLocation>
        <location evidence="1">Nucleus</location>
    </subcellularLocation>
</comment>
<feature type="domain" description="Serine/threonine-protein phosphatase 4 regulatory subunit 3-like central" evidence="4">
    <location>
        <begin position="272"/>
        <end position="862"/>
    </location>
</feature>
<organism evidence="6 7">
    <name type="scientific">Collybiopsis confluens</name>
    <dbReference type="NCBI Taxonomy" id="2823264"/>
    <lineage>
        <taxon>Eukaryota</taxon>
        <taxon>Fungi</taxon>
        <taxon>Dikarya</taxon>
        <taxon>Basidiomycota</taxon>
        <taxon>Agaricomycotina</taxon>
        <taxon>Agaricomycetes</taxon>
        <taxon>Agaricomycetidae</taxon>
        <taxon>Agaricales</taxon>
        <taxon>Marasmiineae</taxon>
        <taxon>Omphalotaceae</taxon>
        <taxon>Collybiopsis</taxon>
    </lineage>
</organism>
<evidence type="ECO:0000259" key="5">
    <source>
        <dbReference type="Pfam" id="PF22972"/>
    </source>
</evidence>
<proteinExistence type="predicted"/>
<dbReference type="InterPro" id="IPR011993">
    <property type="entry name" value="PH-like_dom_sf"/>
</dbReference>
<dbReference type="AlphaFoldDB" id="A0A8H5I177"/>
<feature type="domain" description="PP4R3 EVH1-like" evidence="5">
    <location>
        <begin position="125"/>
        <end position="223"/>
    </location>
</feature>
<feature type="region of interest" description="Disordered" evidence="3">
    <location>
        <begin position="926"/>
        <end position="1168"/>
    </location>
</feature>
<keyword evidence="7" id="KW-1185">Reference proteome</keyword>
<evidence type="ECO:0000256" key="1">
    <source>
        <dbReference type="ARBA" id="ARBA00004123"/>
    </source>
</evidence>
<dbReference type="GO" id="GO:0006974">
    <property type="term" value="P:DNA damage response"/>
    <property type="evidence" value="ECO:0007669"/>
    <property type="project" value="TreeGrafter"/>
</dbReference>
<feature type="compositionally biased region" description="Basic and acidic residues" evidence="3">
    <location>
        <begin position="1081"/>
        <end position="1100"/>
    </location>
</feature>
<feature type="compositionally biased region" description="Polar residues" evidence="3">
    <location>
        <begin position="930"/>
        <end position="944"/>
    </location>
</feature>
<feature type="compositionally biased region" description="Polar residues" evidence="3">
    <location>
        <begin position="1139"/>
        <end position="1157"/>
    </location>
</feature>
<dbReference type="Pfam" id="PF22972">
    <property type="entry name" value="EVH1_PP4R3"/>
    <property type="match status" value="1"/>
</dbReference>
<evidence type="ECO:0000256" key="2">
    <source>
        <dbReference type="ARBA" id="ARBA00023242"/>
    </source>
</evidence>
<evidence type="ECO:0000313" key="7">
    <source>
        <dbReference type="Proteomes" id="UP000518752"/>
    </source>
</evidence>
<feature type="compositionally biased region" description="Acidic residues" evidence="3">
    <location>
        <begin position="1070"/>
        <end position="1080"/>
    </location>
</feature>
<dbReference type="PANTHER" id="PTHR23318:SF0">
    <property type="entry name" value="SERINE_THREONINE-PROTEIN PHOSPHATASE 4 REGULATORY SUBUNIT 3"/>
    <property type="match status" value="1"/>
</dbReference>